<dbReference type="Proteomes" id="UP001152561">
    <property type="component" value="Unassembled WGS sequence"/>
</dbReference>
<dbReference type="PANTHER" id="PTHR45290:SF3">
    <property type="entry name" value="OS01G0649000 PROTEIN"/>
    <property type="match status" value="1"/>
</dbReference>
<dbReference type="PANTHER" id="PTHR45290">
    <property type="entry name" value="OS03G0300300 PROTEIN"/>
    <property type="match status" value="1"/>
</dbReference>
<comment type="caution">
    <text evidence="2">The sequence shown here is derived from an EMBL/GenBank/DDBJ whole genome shotgun (WGS) entry which is preliminary data.</text>
</comment>
<evidence type="ECO:0000313" key="3">
    <source>
        <dbReference type="Proteomes" id="UP001152561"/>
    </source>
</evidence>
<keyword evidence="3" id="KW-1185">Reference proteome</keyword>
<evidence type="ECO:0000256" key="1">
    <source>
        <dbReference type="SAM" id="MobiDB-lite"/>
    </source>
</evidence>
<dbReference type="EMBL" id="JAJAGQ010000009">
    <property type="protein sequence ID" value="KAJ8553644.1"/>
    <property type="molecule type" value="Genomic_DNA"/>
</dbReference>
<organism evidence="2 3">
    <name type="scientific">Anisodus acutangulus</name>
    <dbReference type="NCBI Taxonomy" id="402998"/>
    <lineage>
        <taxon>Eukaryota</taxon>
        <taxon>Viridiplantae</taxon>
        <taxon>Streptophyta</taxon>
        <taxon>Embryophyta</taxon>
        <taxon>Tracheophyta</taxon>
        <taxon>Spermatophyta</taxon>
        <taxon>Magnoliopsida</taxon>
        <taxon>eudicotyledons</taxon>
        <taxon>Gunneridae</taxon>
        <taxon>Pentapetalae</taxon>
        <taxon>asterids</taxon>
        <taxon>lamiids</taxon>
        <taxon>Solanales</taxon>
        <taxon>Solanaceae</taxon>
        <taxon>Solanoideae</taxon>
        <taxon>Hyoscyameae</taxon>
        <taxon>Anisodus</taxon>
    </lineage>
</organism>
<dbReference type="AlphaFoldDB" id="A0A9Q1RFK2"/>
<feature type="region of interest" description="Disordered" evidence="1">
    <location>
        <begin position="57"/>
        <end position="99"/>
    </location>
</feature>
<feature type="compositionally biased region" description="Acidic residues" evidence="1">
    <location>
        <begin position="57"/>
        <end position="67"/>
    </location>
</feature>
<dbReference type="OrthoDB" id="30195at2759"/>
<accession>A0A9Q1RFK2</accession>
<feature type="compositionally biased region" description="Acidic residues" evidence="1">
    <location>
        <begin position="75"/>
        <end position="84"/>
    </location>
</feature>
<gene>
    <name evidence="2" type="ORF">K7X08_024322</name>
</gene>
<feature type="compositionally biased region" description="Basic and acidic residues" evidence="1">
    <location>
        <begin position="88"/>
        <end position="99"/>
    </location>
</feature>
<proteinExistence type="predicted"/>
<reference evidence="3" key="1">
    <citation type="journal article" date="2023" name="Proc. Natl. Acad. Sci. U.S.A.">
        <title>Genomic and structural basis for evolution of tropane alkaloid biosynthesis.</title>
        <authorList>
            <person name="Wanga Y.-J."/>
            <person name="Taina T."/>
            <person name="Yua J.-Y."/>
            <person name="Lia J."/>
            <person name="Xua B."/>
            <person name="Chenc J."/>
            <person name="D'Auriad J.C."/>
            <person name="Huanga J.-P."/>
            <person name="Huanga S.-X."/>
        </authorList>
    </citation>
    <scope>NUCLEOTIDE SEQUENCE [LARGE SCALE GENOMIC DNA]</scope>
    <source>
        <strain evidence="3">cv. KIB-2019</strain>
    </source>
</reference>
<sequence length="99" mass="10773">MSQESSLLALNSLYQLIDARLSTLHQALQLSSSLELLYAGTIDDGDDEDGAIQPVIYEDDDSDEEGSEVTMETESIPDVEEPEAFCDISDHEGSDGMSE</sequence>
<protein>
    <submittedName>
        <fullName evidence="2">Uncharacterized protein</fullName>
    </submittedName>
</protein>
<evidence type="ECO:0000313" key="2">
    <source>
        <dbReference type="EMBL" id="KAJ8553644.1"/>
    </source>
</evidence>
<name>A0A9Q1RFK2_9SOLA</name>